<dbReference type="Proteomes" id="UP000002979">
    <property type="component" value="Unassembled WGS sequence"/>
</dbReference>
<reference evidence="2 3" key="1">
    <citation type="submission" date="2007-01" db="EMBL/GenBank/DDBJ databases">
        <title>Draft genome sequence of Collinsella aerofaciens (ATCC 25986).</title>
        <authorList>
            <person name="Sudarsanam P."/>
            <person name="Ley R."/>
            <person name="Guruge J."/>
            <person name="Turnbaugh P.J."/>
            <person name="Mahowald M."/>
            <person name="Liep D."/>
            <person name="Gordon J."/>
        </authorList>
    </citation>
    <scope>NUCLEOTIDE SEQUENCE [LARGE SCALE GENOMIC DNA]</scope>
    <source>
        <strain evidence="3">ATCC 25986 / DSM 3979 / JCM 10188 / KCTC 3647 / NCTC 11838 / VPI 1003</strain>
    </source>
</reference>
<evidence type="ECO:0000313" key="3">
    <source>
        <dbReference type="Proteomes" id="UP000002979"/>
    </source>
</evidence>
<evidence type="ECO:0000313" key="2">
    <source>
        <dbReference type="EMBL" id="EBA39820.1"/>
    </source>
</evidence>
<accession>A4E974</accession>
<proteinExistence type="predicted"/>
<protein>
    <submittedName>
        <fullName evidence="2">Uncharacterized protein</fullName>
    </submittedName>
</protein>
<dbReference type="AlphaFoldDB" id="A4E974"/>
<reference evidence="2 3" key="2">
    <citation type="submission" date="2007-04" db="EMBL/GenBank/DDBJ databases">
        <authorList>
            <person name="Fulton L."/>
            <person name="Clifton S."/>
            <person name="Fulton B."/>
            <person name="Xu J."/>
            <person name="Minx P."/>
            <person name="Mardis E.R."/>
            <person name="Wilson R.K."/>
        </authorList>
    </citation>
    <scope>NUCLEOTIDE SEQUENCE [LARGE SCALE GENOMIC DNA]</scope>
    <source>
        <strain evidence="3">ATCC 25986 / DSM 3979 / JCM 10188 / KCTC 3647 / NCTC 11838 / VPI 1003</strain>
    </source>
</reference>
<feature type="compositionally biased region" description="Basic residues" evidence="1">
    <location>
        <begin position="11"/>
        <end position="21"/>
    </location>
</feature>
<evidence type="ECO:0000256" key="1">
    <source>
        <dbReference type="SAM" id="MobiDB-lite"/>
    </source>
</evidence>
<name>A4E974_COLAA</name>
<gene>
    <name evidence="2" type="ORF">COLAER_00967</name>
</gene>
<dbReference type="EMBL" id="AAVN02000003">
    <property type="protein sequence ID" value="EBA39820.1"/>
    <property type="molecule type" value="Genomic_DNA"/>
</dbReference>
<organism evidence="2 3">
    <name type="scientific">Collinsella aerofaciens (strain ATCC 25986 / DSM 3979 / JCM 10188 / KCTC 3647 / NCTC 11838 / VPI 1003)</name>
    <dbReference type="NCBI Taxonomy" id="411903"/>
    <lineage>
        <taxon>Bacteria</taxon>
        <taxon>Bacillati</taxon>
        <taxon>Actinomycetota</taxon>
        <taxon>Coriobacteriia</taxon>
        <taxon>Coriobacteriales</taxon>
        <taxon>Coriobacteriaceae</taxon>
        <taxon>Collinsella</taxon>
    </lineage>
</organism>
<comment type="caution">
    <text evidence="2">The sequence shown here is derived from an EMBL/GenBank/DDBJ whole genome shotgun (WGS) entry which is preliminary data.</text>
</comment>
<sequence>MAIQVTGAHKSEHRHNARHGLGRFGEPTLKPALNHADLGTHDVGDVVVKERAQRQAQNARLCTRHHSLTCGVDNPFNEGLVAARTQQRTD</sequence>
<feature type="region of interest" description="Disordered" evidence="1">
    <location>
        <begin position="1"/>
        <end position="28"/>
    </location>
</feature>